<dbReference type="PANTHER" id="PTHR43877">
    <property type="entry name" value="AMINOALKYLPHOSPHONATE N-ACETYLTRANSFERASE-RELATED-RELATED"/>
    <property type="match status" value="1"/>
</dbReference>
<protein>
    <submittedName>
        <fullName evidence="4">GNAT family N-acetyltransferase</fullName>
    </submittedName>
</protein>
<dbReference type="Gene3D" id="3.40.630.30">
    <property type="match status" value="1"/>
</dbReference>
<proteinExistence type="predicted"/>
<evidence type="ECO:0000313" key="4">
    <source>
        <dbReference type="EMBL" id="MBM2618313.1"/>
    </source>
</evidence>
<name>A0ABS2AEQ4_9ACTN</name>
<dbReference type="CDD" id="cd04301">
    <property type="entry name" value="NAT_SF"/>
    <property type="match status" value="1"/>
</dbReference>
<keyword evidence="5" id="KW-1185">Reference proteome</keyword>
<accession>A0ABS2AEQ4</accession>
<dbReference type="EMBL" id="JAENHP010000007">
    <property type="protein sequence ID" value="MBM2618313.1"/>
    <property type="molecule type" value="Genomic_DNA"/>
</dbReference>
<dbReference type="InterPro" id="IPR050832">
    <property type="entry name" value="Bact_Acetyltransf"/>
</dbReference>
<reference evidence="4 5" key="1">
    <citation type="submission" date="2021-01" db="EMBL/GenBank/DDBJ databases">
        <title>Actinoplanes sp. nov. LDG1-06 isolated from lichen.</title>
        <authorList>
            <person name="Saeng-In P."/>
            <person name="Phongsopitanun W."/>
            <person name="Kanchanasin P."/>
            <person name="Yuki M."/>
            <person name="Kudo T."/>
            <person name="Ohkuma M."/>
            <person name="Tanasupawat S."/>
        </authorList>
    </citation>
    <scope>NUCLEOTIDE SEQUENCE [LARGE SCALE GENOMIC DNA]</scope>
    <source>
        <strain evidence="4 5">LDG1-06</strain>
    </source>
</reference>
<organism evidence="4 5">
    <name type="scientific">Paractinoplanes ovalisporus</name>
    <dbReference type="NCBI Taxonomy" id="2810368"/>
    <lineage>
        <taxon>Bacteria</taxon>
        <taxon>Bacillati</taxon>
        <taxon>Actinomycetota</taxon>
        <taxon>Actinomycetes</taxon>
        <taxon>Micromonosporales</taxon>
        <taxon>Micromonosporaceae</taxon>
        <taxon>Paractinoplanes</taxon>
    </lineage>
</organism>
<dbReference type="Pfam" id="PF00583">
    <property type="entry name" value="Acetyltransf_1"/>
    <property type="match status" value="1"/>
</dbReference>
<dbReference type="SUPFAM" id="SSF55729">
    <property type="entry name" value="Acyl-CoA N-acyltransferases (Nat)"/>
    <property type="match status" value="1"/>
</dbReference>
<evidence type="ECO:0000256" key="1">
    <source>
        <dbReference type="ARBA" id="ARBA00022679"/>
    </source>
</evidence>
<keyword evidence="2" id="KW-0012">Acyltransferase</keyword>
<dbReference type="PROSITE" id="PS51186">
    <property type="entry name" value="GNAT"/>
    <property type="match status" value="1"/>
</dbReference>
<dbReference type="InterPro" id="IPR016181">
    <property type="entry name" value="Acyl_CoA_acyltransferase"/>
</dbReference>
<gene>
    <name evidence="4" type="ORF">JIG36_22390</name>
</gene>
<comment type="caution">
    <text evidence="4">The sequence shown here is derived from an EMBL/GenBank/DDBJ whole genome shotgun (WGS) entry which is preliminary data.</text>
</comment>
<sequence length="151" mass="16647">MAEVRLEAMTEQEFGPWRAEAEAHYARSVTSSGVPADVAAAEAAETYANLLPDGPATVGHHIWHAYDGDRRVGFLWLKFSGRGAFVYNVAVEPELRRQGYGRAIMEAGERWSRENGASTIGLHVFAHNHGALSLYEQLGYAETGRKMAKQL</sequence>
<evidence type="ECO:0000259" key="3">
    <source>
        <dbReference type="PROSITE" id="PS51186"/>
    </source>
</evidence>
<dbReference type="InterPro" id="IPR000182">
    <property type="entry name" value="GNAT_dom"/>
</dbReference>
<keyword evidence="1" id="KW-0808">Transferase</keyword>
<dbReference type="Proteomes" id="UP000632138">
    <property type="component" value="Unassembled WGS sequence"/>
</dbReference>
<feature type="domain" description="N-acetyltransferase" evidence="3">
    <location>
        <begin position="4"/>
        <end position="151"/>
    </location>
</feature>
<evidence type="ECO:0000313" key="5">
    <source>
        <dbReference type="Proteomes" id="UP000632138"/>
    </source>
</evidence>
<evidence type="ECO:0000256" key="2">
    <source>
        <dbReference type="ARBA" id="ARBA00023315"/>
    </source>
</evidence>